<dbReference type="AlphaFoldDB" id="A0AAD8YFI5"/>
<sequence length="209" mass="23685">MSGNSLLGSRDQESDDDSIISRDLPKLYPIVDKYYKVCHHHRKKLLTEGIQLLRSEDDSARKSSGKTPGLLFLTEEDHHLVWEDTETKKSLLFSIFEIMTIKRVNSDDTKGGSNVNLNEMSSRSLCMTLKDGTLLFFEAVDETQINIIRKVLKGIVAWYTRQMVLGDQEKLGQILQNKNASLSEECLTILTDKFVANCFTTKDGISYSV</sequence>
<dbReference type="EMBL" id="JATAAI010000007">
    <property type="protein sequence ID" value="KAK1744271.1"/>
    <property type="molecule type" value="Genomic_DNA"/>
</dbReference>
<gene>
    <name evidence="1" type="ORF">QTG54_004804</name>
</gene>
<reference evidence="1" key="1">
    <citation type="submission" date="2023-06" db="EMBL/GenBank/DDBJ databases">
        <title>Survivors Of The Sea: Transcriptome response of Skeletonema marinoi to long-term dormancy.</title>
        <authorList>
            <person name="Pinder M.I.M."/>
            <person name="Kourtchenko O."/>
            <person name="Robertson E.K."/>
            <person name="Larsson T."/>
            <person name="Maumus F."/>
            <person name="Osuna-Cruz C.M."/>
            <person name="Vancaester E."/>
            <person name="Stenow R."/>
            <person name="Vandepoele K."/>
            <person name="Ploug H."/>
            <person name="Bruchert V."/>
            <person name="Godhe A."/>
            <person name="Topel M."/>
        </authorList>
    </citation>
    <scope>NUCLEOTIDE SEQUENCE</scope>
    <source>
        <strain evidence="1">R05AC</strain>
    </source>
</reference>
<comment type="caution">
    <text evidence="1">The sequence shown here is derived from an EMBL/GenBank/DDBJ whole genome shotgun (WGS) entry which is preliminary data.</text>
</comment>
<keyword evidence="2" id="KW-1185">Reference proteome</keyword>
<organism evidence="1 2">
    <name type="scientific">Skeletonema marinoi</name>
    <dbReference type="NCBI Taxonomy" id="267567"/>
    <lineage>
        <taxon>Eukaryota</taxon>
        <taxon>Sar</taxon>
        <taxon>Stramenopiles</taxon>
        <taxon>Ochrophyta</taxon>
        <taxon>Bacillariophyta</taxon>
        <taxon>Coscinodiscophyceae</taxon>
        <taxon>Thalassiosirophycidae</taxon>
        <taxon>Thalassiosirales</taxon>
        <taxon>Skeletonemataceae</taxon>
        <taxon>Skeletonema</taxon>
        <taxon>Skeletonema marinoi-dohrnii complex</taxon>
    </lineage>
</organism>
<name>A0AAD8YFI5_9STRA</name>
<proteinExistence type="predicted"/>
<protein>
    <submittedName>
        <fullName evidence="1">Uncharacterized protein</fullName>
    </submittedName>
</protein>
<evidence type="ECO:0000313" key="2">
    <source>
        <dbReference type="Proteomes" id="UP001224775"/>
    </source>
</evidence>
<evidence type="ECO:0000313" key="1">
    <source>
        <dbReference type="EMBL" id="KAK1744271.1"/>
    </source>
</evidence>
<accession>A0AAD8YFI5</accession>
<dbReference type="Proteomes" id="UP001224775">
    <property type="component" value="Unassembled WGS sequence"/>
</dbReference>